<dbReference type="RefSeq" id="WP_075526920.1">
    <property type="nucleotide sequence ID" value="NZ_CP017560.1"/>
</dbReference>
<protein>
    <recommendedName>
        <fullName evidence="3">YqhG family protein</fullName>
    </recommendedName>
</protein>
<evidence type="ECO:0000313" key="2">
    <source>
        <dbReference type="Proteomes" id="UP000185746"/>
    </source>
</evidence>
<dbReference type="Pfam" id="PF11079">
    <property type="entry name" value="YqhG"/>
    <property type="match status" value="1"/>
</dbReference>
<sequence>MYPHQIHDYLQRFFTETGCPILTENDYYMIVQLTVDMDKKIMNRPFYWHYLESTGGEPQPAQLTLITDKTEIADTIFGEVVHFGSPRLSQLFQTTKEMGSFVQMYEEGFGNRETILTPWLGVNYKVSYCYNRTKEMLYSLGINLMTGQQIEEFHEVLRDKKLRNHPPVNTFTLPYTIKPLRALDRLNDVIENFIQQDDHSWAEEAKKRWVREQRVLDHFYEGVEIKPDSYEVEKEALEQQYEPKIKIDMINGGLFYLR</sequence>
<dbReference type="Proteomes" id="UP000185746">
    <property type="component" value="Chromosome"/>
</dbReference>
<name>A0A1D8JDP7_9BACL</name>
<reference evidence="1 2" key="1">
    <citation type="submission" date="2016-09" db="EMBL/GenBank/DDBJ databases">
        <title>Complete genome sequence of the Lysinibacillus sphaericus LMG 22257, a specie of Bacillus with ureolytic activity that can effectively biodeposit calcium carbonate.</title>
        <authorList>
            <person name="Yan W."/>
        </authorList>
    </citation>
    <scope>NUCLEOTIDE SEQUENCE [LARGE SCALE GENOMIC DNA]</scope>
    <source>
        <strain evidence="1 2">LMG 22257</strain>
    </source>
</reference>
<keyword evidence="2" id="KW-1185">Reference proteome</keyword>
<dbReference type="AlphaFoldDB" id="A0A1D8JDP7"/>
<proteinExistence type="predicted"/>
<gene>
    <name evidence="1" type="ORF">BI350_03825</name>
</gene>
<dbReference type="EMBL" id="CP017560">
    <property type="protein sequence ID" value="AOV06798.1"/>
    <property type="molecule type" value="Genomic_DNA"/>
</dbReference>
<dbReference type="InterPro" id="IPR024562">
    <property type="entry name" value="YqhG"/>
</dbReference>
<accession>A0A1D8JDP7</accession>
<dbReference type="KEGG" id="surl:BI350_03825"/>
<evidence type="ECO:0008006" key="3">
    <source>
        <dbReference type="Google" id="ProtNLM"/>
    </source>
</evidence>
<organism evidence="1 2">
    <name type="scientific">Sporosarcina ureilytica</name>
    <dbReference type="NCBI Taxonomy" id="298596"/>
    <lineage>
        <taxon>Bacteria</taxon>
        <taxon>Bacillati</taxon>
        <taxon>Bacillota</taxon>
        <taxon>Bacilli</taxon>
        <taxon>Bacillales</taxon>
        <taxon>Caryophanaceae</taxon>
        <taxon>Sporosarcina</taxon>
    </lineage>
</organism>
<evidence type="ECO:0000313" key="1">
    <source>
        <dbReference type="EMBL" id="AOV06798.1"/>
    </source>
</evidence>